<evidence type="ECO:0000313" key="2">
    <source>
        <dbReference type="EMBL" id="MEP1061338.1"/>
    </source>
</evidence>
<comment type="caution">
    <text evidence="2">The sequence shown here is derived from an EMBL/GenBank/DDBJ whole genome shotgun (WGS) entry which is preliminary data.</text>
</comment>
<dbReference type="SUPFAM" id="SSF51713">
    <property type="entry name" value="tRNA-guanine transglycosylase"/>
    <property type="match status" value="1"/>
</dbReference>
<dbReference type="InterPro" id="IPR036511">
    <property type="entry name" value="TGT-like_sf"/>
</dbReference>
<dbReference type="Proteomes" id="UP001476950">
    <property type="component" value="Unassembled WGS sequence"/>
</dbReference>
<protein>
    <submittedName>
        <fullName evidence="2">Queuine tRNA-ribosyltransferase family protein</fullName>
    </submittedName>
</protein>
<dbReference type="EMBL" id="JAMPLM010000032">
    <property type="protein sequence ID" value="MEP1061338.1"/>
    <property type="molecule type" value="Genomic_DNA"/>
</dbReference>
<dbReference type="RefSeq" id="WP_190449697.1">
    <property type="nucleotide sequence ID" value="NZ_JAMPLM010000032.1"/>
</dbReference>
<evidence type="ECO:0000313" key="3">
    <source>
        <dbReference type="Proteomes" id="UP001476950"/>
    </source>
</evidence>
<organism evidence="2 3">
    <name type="scientific">Stenomitos frigidus AS-A4</name>
    <dbReference type="NCBI Taxonomy" id="2933935"/>
    <lineage>
        <taxon>Bacteria</taxon>
        <taxon>Bacillati</taxon>
        <taxon>Cyanobacteriota</taxon>
        <taxon>Cyanophyceae</taxon>
        <taxon>Leptolyngbyales</taxon>
        <taxon>Leptolyngbyaceae</taxon>
        <taxon>Stenomitos</taxon>
    </lineage>
</organism>
<dbReference type="Pfam" id="PF01702">
    <property type="entry name" value="TGT"/>
    <property type="match status" value="1"/>
</dbReference>
<feature type="domain" description="tRNA-guanine(15) transglycosylase-like" evidence="1">
    <location>
        <begin position="107"/>
        <end position="268"/>
    </location>
</feature>
<name>A0ABV0KQ23_9CYAN</name>
<dbReference type="Gene3D" id="3.20.20.105">
    <property type="entry name" value="Queuine tRNA-ribosyltransferase-like"/>
    <property type="match status" value="1"/>
</dbReference>
<gene>
    <name evidence="2" type="ORF">NDI38_23185</name>
</gene>
<evidence type="ECO:0000259" key="1">
    <source>
        <dbReference type="Pfam" id="PF01702"/>
    </source>
</evidence>
<sequence>MPRPTEPTTPTELVTRKGTVPLPLYLPTLSLGRFVLDKHVLPYLLPDLAPGVMVSQRYVAYLEAPFAQSLWLDSGAYALLSVEQATWSTGLQGLGQISLPPSQCKHAGCDQLHPKQVLDAQEALAEVGFTLDIPIPPECSAQEASQRLAVTLKNAAWALRHKQRKDLKLFASLPFYNLQQAQQTAKTYAQMYLNGKQFDGIAVGGLVPHLADEALLLAIVKTVRENAPGLPIHLFGVGEPALCHQLFAAGATSTDSPTFLTRAARGQRWGSEAAMSEPSLYEKVHLALMNLAEGQQSTLPFSPFLLSLATWYMRPEVKRKSKS</sequence>
<proteinExistence type="predicted"/>
<reference evidence="2 3" key="1">
    <citation type="submission" date="2022-04" db="EMBL/GenBank/DDBJ databases">
        <title>Positive selection, recombination, and allopatry shape intraspecific diversity of widespread and dominant cyanobacteria.</title>
        <authorList>
            <person name="Wei J."/>
            <person name="Shu W."/>
            <person name="Hu C."/>
        </authorList>
    </citation>
    <scope>NUCLEOTIDE SEQUENCE [LARGE SCALE GENOMIC DNA]</scope>
    <source>
        <strain evidence="2 3">AS-A4</strain>
    </source>
</reference>
<accession>A0ABV0KQ23</accession>
<dbReference type="InterPro" id="IPR002616">
    <property type="entry name" value="tRNA_ribo_trans-like"/>
</dbReference>
<keyword evidence="3" id="KW-1185">Reference proteome</keyword>